<proteinExistence type="predicted"/>
<accession>A0AAV9VYP7</accession>
<evidence type="ECO:0000256" key="1">
    <source>
        <dbReference type="ARBA" id="ARBA00004241"/>
    </source>
</evidence>
<dbReference type="Proteomes" id="UP001370758">
    <property type="component" value="Unassembled WGS sequence"/>
</dbReference>
<reference evidence="4 5" key="1">
    <citation type="submission" date="2023-08" db="EMBL/GenBank/DDBJ databases">
        <authorList>
            <person name="Palmer J.M."/>
        </authorList>
    </citation>
    <scope>NUCLEOTIDE SEQUENCE [LARGE SCALE GENOMIC DNA]</scope>
    <source>
        <strain evidence="4 5">TWF481</strain>
    </source>
</reference>
<dbReference type="EMBL" id="JAVHJL010000008">
    <property type="protein sequence ID" value="KAK6498953.1"/>
    <property type="molecule type" value="Genomic_DNA"/>
</dbReference>
<dbReference type="PANTHER" id="PTHR31492:SF14">
    <property type="entry name" value="M CELL-TYPE AGGLUTINATION PROTEIN MAM3-RELATED"/>
    <property type="match status" value="1"/>
</dbReference>
<comment type="caution">
    <text evidence="4">The sequence shown here is derived from an EMBL/GenBank/DDBJ whole genome shotgun (WGS) entry which is preliminary data.</text>
</comment>
<dbReference type="PANTHER" id="PTHR31492">
    <property type="entry name" value="M CELL-TYPE AGGLUTINATION PROTEIN MAM3-RELATED"/>
    <property type="match status" value="1"/>
</dbReference>
<dbReference type="InterPro" id="IPR018871">
    <property type="entry name" value="GLEYA_adhesin_domain"/>
</dbReference>
<keyword evidence="2" id="KW-0732">Signal</keyword>
<organism evidence="4 5">
    <name type="scientific">Arthrobotrys musiformis</name>
    <dbReference type="NCBI Taxonomy" id="47236"/>
    <lineage>
        <taxon>Eukaryota</taxon>
        <taxon>Fungi</taxon>
        <taxon>Dikarya</taxon>
        <taxon>Ascomycota</taxon>
        <taxon>Pezizomycotina</taxon>
        <taxon>Orbiliomycetes</taxon>
        <taxon>Orbiliales</taxon>
        <taxon>Orbiliaceae</taxon>
        <taxon>Arthrobotrys</taxon>
    </lineage>
</organism>
<dbReference type="SUPFAM" id="SSF56988">
    <property type="entry name" value="Anthrax protective antigen"/>
    <property type="match status" value="1"/>
</dbReference>
<feature type="chain" id="PRO_5044001582" description="PA14 domain-containing protein" evidence="2">
    <location>
        <begin position="21"/>
        <end position="716"/>
    </location>
</feature>
<dbReference type="InterPro" id="IPR051905">
    <property type="entry name" value="S_pombe_Mam3/Map4"/>
</dbReference>
<dbReference type="Gene3D" id="2.60.120.1560">
    <property type="match status" value="2"/>
</dbReference>
<keyword evidence="5" id="KW-1185">Reference proteome</keyword>
<dbReference type="GO" id="GO:0009986">
    <property type="term" value="C:cell surface"/>
    <property type="evidence" value="ECO:0007669"/>
    <property type="project" value="UniProtKB-SubCell"/>
</dbReference>
<evidence type="ECO:0000259" key="3">
    <source>
        <dbReference type="PROSITE" id="PS51820"/>
    </source>
</evidence>
<sequence length="716" mass="78372">MRFSAAVAFLVTALADVAFGQDCGATATSCPTVREDAASRSSCSSYFTQNGISTSTCYTSTVTTTKYNLTRTETATFYETIDTTYTSISTIVEQLDASTLTTVPTTTTTVPATAYTTVTTDVSTYETTVTSYSTSVVLKTQTSTVTGYPPSTVTVDTAPSSTFIKLRKRQAYIPADCSCFLFTSTVRTRAAYEFPTDTTTITISTTILQVNSAEVTTSTTVTESGGVITKTEWTTLTVTSTNTLPKTSITETTKTLTQSETKTTTEFEIEYTYVAPNVPDTTGCANNAGVEVAIYDNPYRIALGAEIPADYDTFNPEYFKTSQPYGQNRTSMIGVQYHETDPDGLNYRPYGMTAKVTTYTGTNPNGAEYVINHRGYFFAPKTDTYTFRLFDTNDGAWLWVGQFAYTDWTRQNANAQSTLAEADNSKNTYTIELAEGSYTPFRILFGNAQNFGYFGFEIKDSSGEKFASYGTESPYLVAFACDRPLEAPPFADFGAETTTPTGPPDSTCNNDGVEVAIFTNAYLTDVGGRGYPGFVPETYKWRSPTGQKVSTAIGFDWYITDLGTWYPYGFSPPDPSTEISSRTHVIMWRGYFYVPKSGKYTIAVTNGDNFAAFWTGETAKSGWNRANAEGISTWYSVSGNTGYDQTTPEVLTLIGGTYLPIRVIIANSGGGTRIAFNIWDQDNNYYLKSSVATPYLVRSSCDGKVRRFSNPFGEED</sequence>
<protein>
    <recommendedName>
        <fullName evidence="3">PA14 domain-containing protein</fullName>
    </recommendedName>
</protein>
<dbReference type="Pfam" id="PF10528">
    <property type="entry name" value="GLEYA"/>
    <property type="match status" value="2"/>
</dbReference>
<gene>
    <name evidence="4" type="ORF">TWF481_011524</name>
</gene>
<dbReference type="AlphaFoldDB" id="A0AAV9VYP7"/>
<comment type="subcellular location">
    <subcellularLocation>
        <location evidence="1">Cell surface</location>
    </subcellularLocation>
</comment>
<name>A0AAV9VYP7_9PEZI</name>
<dbReference type="PROSITE" id="PS51820">
    <property type="entry name" value="PA14"/>
    <property type="match status" value="2"/>
</dbReference>
<evidence type="ECO:0000256" key="2">
    <source>
        <dbReference type="SAM" id="SignalP"/>
    </source>
</evidence>
<feature type="domain" description="PA14" evidence="3">
    <location>
        <begin position="529"/>
        <end position="695"/>
    </location>
</feature>
<feature type="domain" description="PA14" evidence="3">
    <location>
        <begin position="309"/>
        <end position="473"/>
    </location>
</feature>
<evidence type="ECO:0000313" key="4">
    <source>
        <dbReference type="EMBL" id="KAK6498953.1"/>
    </source>
</evidence>
<evidence type="ECO:0000313" key="5">
    <source>
        <dbReference type="Proteomes" id="UP001370758"/>
    </source>
</evidence>
<dbReference type="InterPro" id="IPR037524">
    <property type="entry name" value="PA14/GLEYA"/>
</dbReference>
<feature type="signal peptide" evidence="2">
    <location>
        <begin position="1"/>
        <end position="20"/>
    </location>
</feature>